<dbReference type="PANTHER" id="PTHR10900">
    <property type="entry name" value="PERIOSTIN-RELATED"/>
    <property type="match status" value="1"/>
</dbReference>
<dbReference type="OrthoDB" id="9800666at2"/>
<feature type="chain" id="PRO_5011781496" evidence="1">
    <location>
        <begin position="26"/>
        <end position="166"/>
    </location>
</feature>
<sequence length="166" mass="16874">MLRRTFFGAAAGFALALAGTTTAMADGHGSKMDIVDTAVSAGSFSTLVAAVQAAGLVETLKGEGPFTVFAPTDEAFAALPEGTVETLLKPENRDQLVAILTYHVVPGKVMSSDISGKKLSAETVNGQSVGINAFSGVKVDGASVVKADIEASNGVIHVIDAVILPK</sequence>
<organism evidence="3 4">
    <name type="scientific">Lutimaribacter saemankumensis</name>
    <dbReference type="NCBI Taxonomy" id="490829"/>
    <lineage>
        <taxon>Bacteria</taxon>
        <taxon>Pseudomonadati</taxon>
        <taxon>Pseudomonadota</taxon>
        <taxon>Alphaproteobacteria</taxon>
        <taxon>Rhodobacterales</taxon>
        <taxon>Roseobacteraceae</taxon>
        <taxon>Lutimaribacter</taxon>
    </lineage>
</organism>
<dbReference type="SUPFAM" id="SSF82153">
    <property type="entry name" value="FAS1 domain"/>
    <property type="match status" value="1"/>
</dbReference>
<dbReference type="PROSITE" id="PS50213">
    <property type="entry name" value="FAS1"/>
    <property type="match status" value="1"/>
</dbReference>
<evidence type="ECO:0000313" key="3">
    <source>
        <dbReference type="EMBL" id="SDI19254.1"/>
    </source>
</evidence>
<dbReference type="InterPro" id="IPR036378">
    <property type="entry name" value="FAS1_dom_sf"/>
</dbReference>
<name>A0A1G8IK22_9RHOB</name>
<gene>
    <name evidence="3" type="ORF">SAMN05421850_101954</name>
</gene>
<reference evidence="3 4" key="1">
    <citation type="submission" date="2016-10" db="EMBL/GenBank/DDBJ databases">
        <authorList>
            <person name="de Groot N.N."/>
        </authorList>
    </citation>
    <scope>NUCLEOTIDE SEQUENCE [LARGE SCALE GENOMIC DNA]</scope>
    <source>
        <strain evidence="3 4">DSM 28010</strain>
    </source>
</reference>
<dbReference type="Pfam" id="PF02469">
    <property type="entry name" value="Fasciclin"/>
    <property type="match status" value="1"/>
</dbReference>
<dbReference type="FunFam" id="2.30.180.10:FF:000019">
    <property type="entry name" value="Cell surface lipoprotein"/>
    <property type="match status" value="1"/>
</dbReference>
<keyword evidence="1" id="KW-0732">Signal</keyword>
<dbReference type="AlphaFoldDB" id="A0A1G8IK22"/>
<dbReference type="GO" id="GO:0005615">
    <property type="term" value="C:extracellular space"/>
    <property type="evidence" value="ECO:0007669"/>
    <property type="project" value="TreeGrafter"/>
</dbReference>
<evidence type="ECO:0000256" key="1">
    <source>
        <dbReference type="SAM" id="SignalP"/>
    </source>
</evidence>
<protein>
    <submittedName>
        <fullName evidence="3">Uncaracterized surface protein containing fasciclin (FAS1) repeats</fullName>
    </submittedName>
</protein>
<accession>A0A1G8IK22</accession>
<evidence type="ECO:0000313" key="4">
    <source>
        <dbReference type="Proteomes" id="UP000199340"/>
    </source>
</evidence>
<dbReference type="SMART" id="SM00554">
    <property type="entry name" value="FAS1"/>
    <property type="match status" value="1"/>
</dbReference>
<dbReference type="Gene3D" id="2.30.180.10">
    <property type="entry name" value="FAS1 domain"/>
    <property type="match status" value="1"/>
</dbReference>
<proteinExistence type="predicted"/>
<dbReference type="RefSeq" id="WP_090026911.1">
    <property type="nucleotide sequence ID" value="NZ_FNEB01000001.1"/>
</dbReference>
<feature type="signal peptide" evidence="1">
    <location>
        <begin position="1"/>
        <end position="25"/>
    </location>
</feature>
<feature type="domain" description="FAS1" evidence="2">
    <location>
        <begin position="31"/>
        <end position="163"/>
    </location>
</feature>
<dbReference type="PANTHER" id="PTHR10900:SF77">
    <property type="entry name" value="FI19380P1"/>
    <property type="match status" value="1"/>
</dbReference>
<dbReference type="InterPro" id="IPR050904">
    <property type="entry name" value="Adhesion/Biosynth-related"/>
</dbReference>
<evidence type="ECO:0000259" key="2">
    <source>
        <dbReference type="PROSITE" id="PS50213"/>
    </source>
</evidence>
<dbReference type="InterPro" id="IPR000782">
    <property type="entry name" value="FAS1_domain"/>
</dbReference>
<keyword evidence="4" id="KW-1185">Reference proteome</keyword>
<dbReference type="Proteomes" id="UP000199340">
    <property type="component" value="Unassembled WGS sequence"/>
</dbReference>
<dbReference type="EMBL" id="FNEB01000001">
    <property type="protein sequence ID" value="SDI19254.1"/>
    <property type="molecule type" value="Genomic_DNA"/>
</dbReference>
<dbReference type="STRING" id="490829.SAMN05421850_101954"/>